<keyword evidence="9 12" id="KW-0406">Ion transport</keyword>
<feature type="transmembrane region" description="Helical" evidence="12">
    <location>
        <begin position="101"/>
        <end position="127"/>
    </location>
</feature>
<keyword evidence="10 12" id="KW-0472">Membrane</keyword>
<dbReference type="Proteomes" id="UP000502958">
    <property type="component" value="Chromosome"/>
</dbReference>
<feature type="transmembrane region" description="Helical" evidence="12">
    <location>
        <begin position="38"/>
        <end position="64"/>
    </location>
</feature>
<dbReference type="PANTHER" id="PTHR42823:SF3">
    <property type="entry name" value="ATP SYNTHASE SUBUNIT A, CHLOROPLASTIC"/>
    <property type="match status" value="1"/>
</dbReference>
<evidence type="ECO:0000256" key="9">
    <source>
        <dbReference type="ARBA" id="ARBA00023065"/>
    </source>
</evidence>
<dbReference type="PANTHER" id="PTHR42823">
    <property type="entry name" value="ATP SYNTHASE SUBUNIT A, CHLOROPLASTIC"/>
    <property type="match status" value="1"/>
</dbReference>
<organism evidence="14 15">
    <name type="scientific">Buchnera aphidicola subsp. Uroleucon sonchi</name>
    <dbReference type="NCBI Taxonomy" id="118118"/>
    <lineage>
        <taxon>Bacteria</taxon>
        <taxon>Pseudomonadati</taxon>
        <taxon>Pseudomonadota</taxon>
        <taxon>Gammaproteobacteria</taxon>
        <taxon>Enterobacterales</taxon>
        <taxon>Erwiniaceae</taxon>
        <taxon>Buchnera</taxon>
    </lineage>
</organism>
<evidence type="ECO:0000256" key="13">
    <source>
        <dbReference type="RuleBase" id="RU000483"/>
    </source>
</evidence>
<dbReference type="NCBIfam" id="TIGR01131">
    <property type="entry name" value="ATP_synt_6_or_A"/>
    <property type="match status" value="1"/>
</dbReference>
<sequence length="274" mass="31725">MFLEKISNPQKYISHHLNHLQIDLRNFHIIEPGNVSSYFWIINIDSIIFSFVLGCFFLSLFYIIGKKINTSKPNKLQVGIELIFEFINFNVKNMYTGNNILIAPLSLTVFIWVFLMNLMDLVPIDFIPIIFEKFFKLPAIRIVPSADINITLSMSLSVFVLIVFYAIKMKGCIGFVKELTLQPFNHPVFAIFNFILESVSLISKPISLALRLFGNMYASEMIFILISGFLPWWLQFVLNLPWAIFHILIIFLQSFIFMVLTIVYLSMASQSHKS</sequence>
<feature type="transmembrane region" description="Helical" evidence="12">
    <location>
        <begin position="148"/>
        <end position="167"/>
    </location>
</feature>
<dbReference type="Pfam" id="PF00119">
    <property type="entry name" value="ATP-synt_A"/>
    <property type="match status" value="1"/>
</dbReference>
<evidence type="ECO:0000313" key="14">
    <source>
        <dbReference type="EMBL" id="QIE01771.1"/>
    </source>
</evidence>
<feature type="transmembrane region" description="Helical" evidence="12">
    <location>
        <begin position="215"/>
        <end position="234"/>
    </location>
</feature>
<dbReference type="InterPro" id="IPR045082">
    <property type="entry name" value="ATP_syn_F0_a_bact/chloroplast"/>
</dbReference>
<dbReference type="AlphaFoldDB" id="A0A6C1F5S1"/>
<evidence type="ECO:0000256" key="12">
    <source>
        <dbReference type="HAMAP-Rule" id="MF_01393"/>
    </source>
</evidence>
<protein>
    <recommendedName>
        <fullName evidence="12 13">ATP synthase subunit a</fullName>
    </recommendedName>
    <alternativeName>
        <fullName evidence="12">ATP synthase F0 sector subunit a</fullName>
    </alternativeName>
    <alternativeName>
        <fullName evidence="12">F-ATPase subunit 6</fullName>
    </alternativeName>
</protein>
<evidence type="ECO:0000256" key="5">
    <source>
        <dbReference type="ARBA" id="ARBA00022547"/>
    </source>
</evidence>
<dbReference type="HAMAP" id="MF_01393">
    <property type="entry name" value="ATP_synth_a_bact"/>
    <property type="match status" value="1"/>
</dbReference>
<dbReference type="InterPro" id="IPR000568">
    <property type="entry name" value="ATP_synth_F0_asu"/>
</dbReference>
<dbReference type="NCBIfam" id="NF004477">
    <property type="entry name" value="PRK05815.1-1"/>
    <property type="match status" value="1"/>
</dbReference>
<keyword evidence="8 12" id="KW-1133">Transmembrane helix</keyword>
<dbReference type="InterPro" id="IPR035908">
    <property type="entry name" value="F0_ATP_A_sf"/>
</dbReference>
<dbReference type="GO" id="GO:0045259">
    <property type="term" value="C:proton-transporting ATP synthase complex"/>
    <property type="evidence" value="ECO:0007669"/>
    <property type="project" value="UniProtKB-KW"/>
</dbReference>
<evidence type="ECO:0000256" key="7">
    <source>
        <dbReference type="ARBA" id="ARBA00022781"/>
    </source>
</evidence>
<comment type="similarity">
    <text evidence="2 12 13">Belongs to the ATPase A chain family.</text>
</comment>
<comment type="function">
    <text evidence="12 13">Key component of the proton channel; it plays a direct role in the translocation of protons across the membrane.</text>
</comment>
<accession>A0A6C1F5S1</accession>
<dbReference type="GO" id="GO:0042777">
    <property type="term" value="P:proton motive force-driven plasma membrane ATP synthesis"/>
    <property type="evidence" value="ECO:0007669"/>
    <property type="project" value="TreeGrafter"/>
</dbReference>
<dbReference type="RefSeq" id="WP_163118817.1">
    <property type="nucleotide sequence ID" value="NZ_CP047588.1"/>
</dbReference>
<evidence type="ECO:0000256" key="6">
    <source>
        <dbReference type="ARBA" id="ARBA00022692"/>
    </source>
</evidence>
<keyword evidence="11 12" id="KW-0066">ATP synthesis</keyword>
<dbReference type="SUPFAM" id="SSF81336">
    <property type="entry name" value="F1F0 ATP synthase subunit A"/>
    <property type="match status" value="1"/>
</dbReference>
<dbReference type="EMBL" id="CP047588">
    <property type="protein sequence ID" value="QIE01771.1"/>
    <property type="molecule type" value="Genomic_DNA"/>
</dbReference>
<dbReference type="PROSITE" id="PS00449">
    <property type="entry name" value="ATPASE_A"/>
    <property type="match status" value="1"/>
</dbReference>
<gene>
    <name evidence="12 14" type="primary">atpB</name>
    <name evidence="14" type="ORF">GUU85_00010</name>
</gene>
<dbReference type="GO" id="GO:0005886">
    <property type="term" value="C:plasma membrane"/>
    <property type="evidence" value="ECO:0007669"/>
    <property type="project" value="UniProtKB-SubCell"/>
</dbReference>
<evidence type="ECO:0000256" key="11">
    <source>
        <dbReference type="ARBA" id="ARBA00023310"/>
    </source>
</evidence>
<dbReference type="PRINTS" id="PR00123">
    <property type="entry name" value="ATPASEA"/>
</dbReference>
<reference evidence="14 15" key="1">
    <citation type="submission" date="2020-01" db="EMBL/GenBank/DDBJ databases">
        <title>Complete genome of Buchnera aphidicola isolated from Chaitophorus populeti.</title>
        <authorList>
            <person name="Park J."/>
            <person name="Xi H."/>
        </authorList>
    </citation>
    <scope>NUCLEOTIDE SEQUENCE [LARGE SCALE GENOMIC DNA]</scope>
    <source>
        <strain evidence="14 15">UsonBac</strain>
    </source>
</reference>
<keyword evidence="5 12" id="KW-0138">CF(0)</keyword>
<evidence type="ECO:0000256" key="1">
    <source>
        <dbReference type="ARBA" id="ARBA00004141"/>
    </source>
</evidence>
<feature type="transmembrane region" description="Helical" evidence="12">
    <location>
        <begin position="240"/>
        <end position="265"/>
    </location>
</feature>
<evidence type="ECO:0000313" key="15">
    <source>
        <dbReference type="Proteomes" id="UP000502958"/>
    </source>
</evidence>
<proteinExistence type="inferred from homology"/>
<evidence type="ECO:0000256" key="2">
    <source>
        <dbReference type="ARBA" id="ARBA00006810"/>
    </source>
</evidence>
<dbReference type="FunFam" id="1.20.120.220:FF:000002">
    <property type="entry name" value="ATP synthase subunit a"/>
    <property type="match status" value="1"/>
</dbReference>
<dbReference type="GO" id="GO:0046933">
    <property type="term" value="F:proton-transporting ATP synthase activity, rotational mechanism"/>
    <property type="evidence" value="ECO:0007669"/>
    <property type="project" value="UniProtKB-UniRule"/>
</dbReference>
<evidence type="ECO:0000256" key="8">
    <source>
        <dbReference type="ARBA" id="ARBA00022989"/>
    </source>
</evidence>
<evidence type="ECO:0000256" key="4">
    <source>
        <dbReference type="ARBA" id="ARBA00022475"/>
    </source>
</evidence>
<name>A0A6C1F5S1_BUCUN</name>
<keyword evidence="7 12" id="KW-0375">Hydrogen ion transport</keyword>
<comment type="subcellular location">
    <subcellularLocation>
        <location evidence="12 13">Cell membrane</location>
        <topology evidence="12 13">Multi-pass membrane protein</topology>
    </subcellularLocation>
    <subcellularLocation>
        <location evidence="1">Membrane</location>
        <topology evidence="1">Multi-pass membrane protein</topology>
    </subcellularLocation>
</comment>
<dbReference type="InterPro" id="IPR023011">
    <property type="entry name" value="ATP_synth_F0_asu_AS"/>
</dbReference>
<keyword evidence="3 12" id="KW-0813">Transport</keyword>
<evidence type="ECO:0000256" key="10">
    <source>
        <dbReference type="ARBA" id="ARBA00023136"/>
    </source>
</evidence>
<dbReference type="CDD" id="cd00310">
    <property type="entry name" value="ATP-synt_Fo_a_6"/>
    <property type="match status" value="1"/>
</dbReference>
<keyword evidence="6 12" id="KW-0812">Transmembrane</keyword>
<dbReference type="Gene3D" id="1.20.120.220">
    <property type="entry name" value="ATP synthase, F0 complex, subunit A"/>
    <property type="match status" value="1"/>
</dbReference>
<keyword evidence="4 12" id="KW-1003">Cell membrane</keyword>
<evidence type="ECO:0000256" key="3">
    <source>
        <dbReference type="ARBA" id="ARBA00022448"/>
    </source>
</evidence>